<evidence type="ECO:0000313" key="2">
    <source>
        <dbReference type="Proteomes" id="UP000024635"/>
    </source>
</evidence>
<accession>A0A016VV23</accession>
<name>A0A016VV23_9BILA</name>
<dbReference type="Proteomes" id="UP000024635">
    <property type="component" value="Unassembled WGS sequence"/>
</dbReference>
<protein>
    <submittedName>
        <fullName evidence="1">Uncharacterized protein</fullName>
    </submittedName>
</protein>
<evidence type="ECO:0000313" key="1">
    <source>
        <dbReference type="EMBL" id="EYC30578.1"/>
    </source>
</evidence>
<sequence length="141" mass="15939">MLTEMLMVPGFLSRFLLTHPQNYSFLYGSVVEHSSAALTLANLGHCAPAVTCPDGSFGRASHYQSVGHWFESGGDPQFNGQSRTVRDSLINTSSAIFISLARIRAYWMESFRLKSICTDFFENFQLPKVNRRIKSMGFLRY</sequence>
<keyword evidence="2" id="KW-1185">Reference proteome</keyword>
<organism evidence="1 2">
    <name type="scientific">Ancylostoma ceylanicum</name>
    <dbReference type="NCBI Taxonomy" id="53326"/>
    <lineage>
        <taxon>Eukaryota</taxon>
        <taxon>Metazoa</taxon>
        <taxon>Ecdysozoa</taxon>
        <taxon>Nematoda</taxon>
        <taxon>Chromadorea</taxon>
        <taxon>Rhabditida</taxon>
        <taxon>Rhabditina</taxon>
        <taxon>Rhabditomorpha</taxon>
        <taxon>Strongyloidea</taxon>
        <taxon>Ancylostomatidae</taxon>
        <taxon>Ancylostomatinae</taxon>
        <taxon>Ancylostoma</taxon>
    </lineage>
</organism>
<reference evidence="2" key="1">
    <citation type="journal article" date="2015" name="Nat. Genet.">
        <title>The genome and transcriptome of the zoonotic hookworm Ancylostoma ceylanicum identify infection-specific gene families.</title>
        <authorList>
            <person name="Schwarz E.M."/>
            <person name="Hu Y."/>
            <person name="Antoshechkin I."/>
            <person name="Miller M.M."/>
            <person name="Sternberg P.W."/>
            <person name="Aroian R.V."/>
        </authorList>
    </citation>
    <scope>NUCLEOTIDE SEQUENCE</scope>
    <source>
        <strain evidence="2">HY135</strain>
    </source>
</reference>
<gene>
    <name evidence="1" type="primary">Acey_s0005.g2731</name>
    <name evidence="1" type="ORF">Y032_0005g2731</name>
</gene>
<dbReference type="AlphaFoldDB" id="A0A016VV23"/>
<dbReference type="EMBL" id="JARK01001341">
    <property type="protein sequence ID" value="EYC30578.1"/>
    <property type="molecule type" value="Genomic_DNA"/>
</dbReference>
<comment type="caution">
    <text evidence="1">The sequence shown here is derived from an EMBL/GenBank/DDBJ whole genome shotgun (WGS) entry which is preliminary data.</text>
</comment>
<proteinExistence type="predicted"/>